<evidence type="ECO:0000313" key="1">
    <source>
        <dbReference type="EMBL" id="KAF9446701.1"/>
    </source>
</evidence>
<dbReference type="Gene3D" id="3.40.50.300">
    <property type="entry name" value="P-loop containing nucleotide triphosphate hydrolases"/>
    <property type="match status" value="1"/>
</dbReference>
<dbReference type="EMBL" id="MU151233">
    <property type="protein sequence ID" value="KAF9446701.1"/>
    <property type="molecule type" value="Genomic_DNA"/>
</dbReference>
<comment type="caution">
    <text evidence="1">The sequence shown here is derived from an EMBL/GenBank/DDBJ whole genome shotgun (WGS) entry which is preliminary data.</text>
</comment>
<keyword evidence="2" id="KW-1185">Reference proteome</keyword>
<dbReference type="OrthoDB" id="8954335at2759"/>
<sequence>MIRPEDLLPDDTLIAVMGPRNSGKDRILDVVVRGVGGQVLPQSPPPAIRTYTITAIGRKSQRLVLACFPDFDGSNDVVVLQLISHWLKATYERGLRLTGILYTYRISDFIPKVSDLKDLFIFGQLCGDRALARTTIVTTMWDKVDESEGEGCERMMSEICWKEMLKWGCRTARFDDTFRSAMGILNKLIDSGGEKEPLLVQEELVDLKMLWNETQAGRMLHASCHAALEEDKAELKKTQQGIHTGIIRGRMQWSTQAMKELEIPFNRYFAFRFPKKGKIVSLAGFATVLRVSDLVRREEL</sequence>
<evidence type="ECO:0008006" key="3">
    <source>
        <dbReference type="Google" id="ProtNLM"/>
    </source>
</evidence>
<organism evidence="1 2">
    <name type="scientific">Macrolepiota fuliginosa MF-IS2</name>
    <dbReference type="NCBI Taxonomy" id="1400762"/>
    <lineage>
        <taxon>Eukaryota</taxon>
        <taxon>Fungi</taxon>
        <taxon>Dikarya</taxon>
        <taxon>Basidiomycota</taxon>
        <taxon>Agaricomycotina</taxon>
        <taxon>Agaricomycetes</taxon>
        <taxon>Agaricomycetidae</taxon>
        <taxon>Agaricales</taxon>
        <taxon>Agaricineae</taxon>
        <taxon>Agaricaceae</taxon>
        <taxon>Macrolepiota</taxon>
    </lineage>
</organism>
<protein>
    <recommendedName>
        <fullName evidence="3">G domain-containing protein</fullName>
    </recommendedName>
</protein>
<proteinExistence type="predicted"/>
<accession>A0A9P5XCB4</accession>
<dbReference type="Proteomes" id="UP000807342">
    <property type="component" value="Unassembled WGS sequence"/>
</dbReference>
<name>A0A9P5XCB4_9AGAR</name>
<evidence type="ECO:0000313" key="2">
    <source>
        <dbReference type="Proteomes" id="UP000807342"/>
    </source>
</evidence>
<reference evidence="1" key="1">
    <citation type="submission" date="2020-11" db="EMBL/GenBank/DDBJ databases">
        <authorList>
            <consortium name="DOE Joint Genome Institute"/>
            <person name="Ahrendt S."/>
            <person name="Riley R."/>
            <person name="Andreopoulos W."/>
            <person name="Labutti K."/>
            <person name="Pangilinan J."/>
            <person name="Ruiz-Duenas F.J."/>
            <person name="Barrasa J.M."/>
            <person name="Sanchez-Garcia M."/>
            <person name="Camarero S."/>
            <person name="Miyauchi S."/>
            <person name="Serrano A."/>
            <person name="Linde D."/>
            <person name="Babiker R."/>
            <person name="Drula E."/>
            <person name="Ayuso-Fernandez I."/>
            <person name="Pacheco R."/>
            <person name="Padilla G."/>
            <person name="Ferreira P."/>
            <person name="Barriuso J."/>
            <person name="Kellner H."/>
            <person name="Castanera R."/>
            <person name="Alfaro M."/>
            <person name="Ramirez L."/>
            <person name="Pisabarro A.G."/>
            <person name="Kuo A."/>
            <person name="Tritt A."/>
            <person name="Lipzen A."/>
            <person name="He G."/>
            <person name="Yan M."/>
            <person name="Ng V."/>
            <person name="Cullen D."/>
            <person name="Martin F."/>
            <person name="Rosso M.-N."/>
            <person name="Henrissat B."/>
            <person name="Hibbett D."/>
            <person name="Martinez A.T."/>
            <person name="Grigoriev I.V."/>
        </authorList>
    </citation>
    <scope>NUCLEOTIDE SEQUENCE</scope>
    <source>
        <strain evidence="1">MF-IS2</strain>
    </source>
</reference>
<gene>
    <name evidence="1" type="ORF">P691DRAFT_732792</name>
</gene>
<dbReference type="InterPro" id="IPR027417">
    <property type="entry name" value="P-loop_NTPase"/>
</dbReference>
<dbReference type="AlphaFoldDB" id="A0A9P5XCB4"/>